<evidence type="ECO:0000313" key="1">
    <source>
        <dbReference type="EMBL" id="THV40554.1"/>
    </source>
</evidence>
<dbReference type="Proteomes" id="UP000308760">
    <property type="component" value="Unassembled WGS sequence"/>
</dbReference>
<gene>
    <name evidence="1" type="ORF">FAB82_14910</name>
</gene>
<sequence>MRLEDFLPNGQRELLLELAEADDRGITVVHDRNADRLVKRGYATQSGYTCAITDAGWAWLREALEDRVPAQVATDSTELRRWREIRAAFAAIGITLPDIG</sequence>
<evidence type="ECO:0000313" key="2">
    <source>
        <dbReference type="Proteomes" id="UP000308760"/>
    </source>
</evidence>
<protein>
    <submittedName>
        <fullName evidence="1">Uncharacterized protein</fullName>
    </submittedName>
</protein>
<dbReference type="AlphaFoldDB" id="A0A4S8QIJ9"/>
<reference evidence="1 2" key="2">
    <citation type="submission" date="2019-05" db="EMBL/GenBank/DDBJ databases">
        <title>Glycomyces buryatensis sp. nov.</title>
        <authorList>
            <person name="Nikitina E."/>
        </authorList>
    </citation>
    <scope>NUCLEOTIDE SEQUENCE [LARGE SCALE GENOMIC DNA]</scope>
    <source>
        <strain evidence="1 2">18</strain>
    </source>
</reference>
<reference evidence="2" key="1">
    <citation type="submission" date="2019-04" db="EMBL/GenBank/DDBJ databases">
        <title>Nocardioides xinjiangensis sp. nov.</title>
        <authorList>
            <person name="Liu S."/>
        </authorList>
    </citation>
    <scope>NUCLEOTIDE SEQUENCE [LARGE SCALE GENOMIC DNA]</scope>
    <source>
        <strain evidence="2">18</strain>
    </source>
</reference>
<dbReference type="RefSeq" id="WP_136535329.1">
    <property type="nucleotide sequence ID" value="NZ_STGY01000056.1"/>
</dbReference>
<organism evidence="1 2">
    <name type="scientific">Glycomyces buryatensis</name>
    <dbReference type="NCBI Taxonomy" id="2570927"/>
    <lineage>
        <taxon>Bacteria</taxon>
        <taxon>Bacillati</taxon>
        <taxon>Actinomycetota</taxon>
        <taxon>Actinomycetes</taxon>
        <taxon>Glycomycetales</taxon>
        <taxon>Glycomycetaceae</taxon>
        <taxon>Glycomyces</taxon>
    </lineage>
</organism>
<accession>A0A4S8QIJ9</accession>
<proteinExistence type="predicted"/>
<name>A0A4S8QIJ9_9ACTN</name>
<keyword evidence="2" id="KW-1185">Reference proteome</keyword>
<comment type="caution">
    <text evidence="1">The sequence shown here is derived from an EMBL/GenBank/DDBJ whole genome shotgun (WGS) entry which is preliminary data.</text>
</comment>
<dbReference type="EMBL" id="STGY01000056">
    <property type="protein sequence ID" value="THV40554.1"/>
    <property type="molecule type" value="Genomic_DNA"/>
</dbReference>